<dbReference type="PROSITE" id="PS50206">
    <property type="entry name" value="RHODANESE_3"/>
    <property type="match status" value="2"/>
</dbReference>
<feature type="domain" description="Rhodanese" evidence="4">
    <location>
        <begin position="209"/>
        <end position="325"/>
    </location>
</feature>
<dbReference type="GO" id="GO:0004792">
    <property type="term" value="F:thiosulfate-cyanide sulfurtransferase activity"/>
    <property type="evidence" value="ECO:0007669"/>
    <property type="project" value="TreeGrafter"/>
</dbReference>
<dbReference type="SUPFAM" id="SSF52821">
    <property type="entry name" value="Rhodanese/Cell cycle control phosphatase"/>
    <property type="match status" value="2"/>
</dbReference>
<dbReference type="CDD" id="cd01448">
    <property type="entry name" value="TST_Repeat_1"/>
    <property type="match status" value="1"/>
</dbReference>
<organism evidence="5 6">
    <name type="scientific">Elsinoe batatas</name>
    <dbReference type="NCBI Taxonomy" id="2601811"/>
    <lineage>
        <taxon>Eukaryota</taxon>
        <taxon>Fungi</taxon>
        <taxon>Dikarya</taxon>
        <taxon>Ascomycota</taxon>
        <taxon>Pezizomycotina</taxon>
        <taxon>Dothideomycetes</taxon>
        <taxon>Dothideomycetidae</taxon>
        <taxon>Myriangiales</taxon>
        <taxon>Elsinoaceae</taxon>
        <taxon>Elsinoe</taxon>
    </lineage>
</organism>
<dbReference type="GO" id="GO:0005739">
    <property type="term" value="C:mitochondrion"/>
    <property type="evidence" value="ECO:0007669"/>
    <property type="project" value="TreeGrafter"/>
</dbReference>
<dbReference type="OrthoDB" id="270167at2759"/>
<dbReference type="PANTHER" id="PTHR11364">
    <property type="entry name" value="THIOSULFATE SULFERTANSFERASE"/>
    <property type="match status" value="1"/>
</dbReference>
<feature type="domain" description="Rhodanese" evidence="4">
    <location>
        <begin position="71"/>
        <end position="169"/>
    </location>
</feature>
<gene>
    <name evidence="5" type="ORF">KVT40_007269</name>
</gene>
<evidence type="ECO:0000256" key="3">
    <source>
        <dbReference type="SAM" id="MobiDB-lite"/>
    </source>
</evidence>
<evidence type="ECO:0000259" key="4">
    <source>
        <dbReference type="PROSITE" id="PS50206"/>
    </source>
</evidence>
<sequence length="331" mass="35953">MLKALLRPNTISSTTIRSLTLPPSLRKMSTSPLQTYLVSPATAHSALRSSPSTLIPISAAWFLPISPQTGRKSFLASHIPSSRFFDLDAISDPTSPYPHMLPTAADFSAHMSALGIANTDHLLIYDAAESGLFSAPRVAWTFRVFGHKGGVHVLNNFKTWVEEGLPTEAGEEAVFERKKYEATGPERGMVADFEKVRDIARNNFWEGDDLAQALVVDARSKGRWAGTDPEPRKGLSSGHVPGSLSLPFTEVLDEKGRMKGKEELRALFEGKGIKGDREIVASCGTGVTASVVEAALREIGLAEGKRRVYDGSWTEYAQRAAGLEGLIEKSE</sequence>
<evidence type="ECO:0000256" key="1">
    <source>
        <dbReference type="ARBA" id="ARBA00022679"/>
    </source>
</evidence>
<reference evidence="5" key="1">
    <citation type="submission" date="2021-07" db="EMBL/GenBank/DDBJ databases">
        <title>Elsinoe batatas strain:CRI-CJ2 Genome sequencing and assembly.</title>
        <authorList>
            <person name="Huang L."/>
        </authorList>
    </citation>
    <scope>NUCLEOTIDE SEQUENCE</scope>
    <source>
        <strain evidence="5">CRI-CJ2</strain>
    </source>
</reference>
<dbReference type="FunFam" id="3.40.250.10:FF:000001">
    <property type="entry name" value="Sulfurtransferase"/>
    <property type="match status" value="1"/>
</dbReference>
<dbReference type="Gene3D" id="3.40.250.10">
    <property type="entry name" value="Rhodanese-like domain"/>
    <property type="match status" value="2"/>
</dbReference>
<comment type="caution">
    <text evidence="5">The sequence shown here is derived from an EMBL/GenBank/DDBJ whole genome shotgun (WGS) entry which is preliminary data.</text>
</comment>
<keyword evidence="2" id="KW-0677">Repeat</keyword>
<dbReference type="Proteomes" id="UP000809789">
    <property type="component" value="Unassembled WGS sequence"/>
</dbReference>
<dbReference type="PANTHER" id="PTHR11364:SF27">
    <property type="entry name" value="SULFURTRANSFERASE"/>
    <property type="match status" value="1"/>
</dbReference>
<name>A0A8K0KZM6_9PEZI</name>
<keyword evidence="1" id="KW-0808">Transferase</keyword>
<evidence type="ECO:0000256" key="2">
    <source>
        <dbReference type="ARBA" id="ARBA00022737"/>
    </source>
</evidence>
<protein>
    <recommendedName>
        <fullName evidence="4">Rhodanese domain-containing protein</fullName>
    </recommendedName>
</protein>
<dbReference type="InterPro" id="IPR045078">
    <property type="entry name" value="TST/MPST-like"/>
</dbReference>
<dbReference type="Pfam" id="PF00581">
    <property type="entry name" value="Rhodanese"/>
    <property type="match status" value="1"/>
</dbReference>
<feature type="region of interest" description="Disordered" evidence="3">
    <location>
        <begin position="222"/>
        <end position="241"/>
    </location>
</feature>
<evidence type="ECO:0000313" key="6">
    <source>
        <dbReference type="Proteomes" id="UP000809789"/>
    </source>
</evidence>
<accession>A0A8K0KZM6</accession>
<keyword evidence="6" id="KW-1185">Reference proteome</keyword>
<dbReference type="InterPro" id="IPR036873">
    <property type="entry name" value="Rhodanese-like_dom_sf"/>
</dbReference>
<dbReference type="InterPro" id="IPR001763">
    <property type="entry name" value="Rhodanese-like_dom"/>
</dbReference>
<dbReference type="EMBL" id="JAESVG020000008">
    <property type="protein sequence ID" value="KAG8625518.1"/>
    <property type="molecule type" value="Genomic_DNA"/>
</dbReference>
<dbReference type="AlphaFoldDB" id="A0A8K0KZM6"/>
<dbReference type="SMART" id="SM00450">
    <property type="entry name" value="RHOD"/>
    <property type="match status" value="2"/>
</dbReference>
<evidence type="ECO:0000313" key="5">
    <source>
        <dbReference type="EMBL" id="KAG8625518.1"/>
    </source>
</evidence>
<proteinExistence type="predicted"/>
<dbReference type="CDD" id="cd01449">
    <property type="entry name" value="TST_Repeat_2"/>
    <property type="match status" value="1"/>
</dbReference>